<dbReference type="Gene3D" id="1.10.630.10">
    <property type="entry name" value="Cytochrome P450"/>
    <property type="match status" value="2"/>
</dbReference>
<dbReference type="Proteomes" id="UP000186601">
    <property type="component" value="Unassembled WGS sequence"/>
</dbReference>
<comment type="subcellular location">
    <subcellularLocation>
        <location evidence="2">Membrane</location>
    </subcellularLocation>
</comment>
<protein>
    <recommendedName>
        <fullName evidence="14">Cytochrome P450</fullName>
    </recommendedName>
</protein>
<evidence type="ECO:0000313" key="13">
    <source>
        <dbReference type="Proteomes" id="UP000186601"/>
    </source>
</evidence>
<keyword evidence="8" id="KW-0560">Oxidoreductase</keyword>
<sequence>MPPGPRGLPLLGNIFQIPKKELWWKFMDWNREYDRPDVPMASEVLCGGLNFGFMPYGNLFGASAILCTTYDWSLYDSSSGLSVEEKDREVEKINSFVSVQSQAVVPGKYLVNSIPALLRVPVWFPGAGWKREGLKKNDWWSKKFLDLVGDVRSKVKEGRVGHCLAANLIENEEKFGLEKIETAWLAGVMFELDSVVGRDRTPTFEDRSELPYIEAIIKELFRWRPAAPLVYGDISLALSSRV</sequence>
<dbReference type="InterPro" id="IPR050364">
    <property type="entry name" value="Cytochrome_P450_fung"/>
</dbReference>
<dbReference type="InterPro" id="IPR001128">
    <property type="entry name" value="Cyt_P450"/>
</dbReference>
<accession>A0A2R6NR94</accession>
<keyword evidence="13" id="KW-1185">Reference proteome</keyword>
<dbReference type="Pfam" id="PF00067">
    <property type="entry name" value="p450"/>
    <property type="match status" value="1"/>
</dbReference>
<keyword evidence="10" id="KW-0503">Monooxygenase</keyword>
<dbReference type="PANTHER" id="PTHR46300">
    <property type="entry name" value="P450, PUTATIVE (EUROFUNG)-RELATED-RELATED"/>
    <property type="match status" value="1"/>
</dbReference>
<evidence type="ECO:0000256" key="1">
    <source>
        <dbReference type="ARBA" id="ARBA00001971"/>
    </source>
</evidence>
<name>A0A2R6NR94_9APHY</name>
<evidence type="ECO:0000256" key="8">
    <source>
        <dbReference type="ARBA" id="ARBA00023002"/>
    </source>
</evidence>
<dbReference type="GO" id="GO:0004497">
    <property type="term" value="F:monooxygenase activity"/>
    <property type="evidence" value="ECO:0007669"/>
    <property type="project" value="UniProtKB-KW"/>
</dbReference>
<dbReference type="GO" id="GO:0016705">
    <property type="term" value="F:oxidoreductase activity, acting on paired donors, with incorporation or reduction of molecular oxygen"/>
    <property type="evidence" value="ECO:0007669"/>
    <property type="project" value="InterPro"/>
</dbReference>
<comment type="cofactor">
    <cofactor evidence="1">
        <name>heme</name>
        <dbReference type="ChEBI" id="CHEBI:30413"/>
    </cofactor>
</comment>
<dbReference type="GO" id="GO:0020037">
    <property type="term" value="F:heme binding"/>
    <property type="evidence" value="ECO:0007669"/>
    <property type="project" value="InterPro"/>
</dbReference>
<organism evidence="12 13">
    <name type="scientific">Hermanssonia centrifuga</name>
    <dbReference type="NCBI Taxonomy" id="98765"/>
    <lineage>
        <taxon>Eukaryota</taxon>
        <taxon>Fungi</taxon>
        <taxon>Dikarya</taxon>
        <taxon>Basidiomycota</taxon>
        <taxon>Agaricomycotina</taxon>
        <taxon>Agaricomycetes</taxon>
        <taxon>Polyporales</taxon>
        <taxon>Meruliaceae</taxon>
        <taxon>Hermanssonia</taxon>
    </lineage>
</organism>
<gene>
    <name evidence="12" type="ORF">PHLCEN_2v9249</name>
</gene>
<dbReference type="STRING" id="98765.A0A2R6NR94"/>
<dbReference type="SUPFAM" id="SSF48264">
    <property type="entry name" value="Cytochrome P450"/>
    <property type="match status" value="1"/>
</dbReference>
<dbReference type="OrthoDB" id="2789670at2759"/>
<evidence type="ECO:0000256" key="9">
    <source>
        <dbReference type="ARBA" id="ARBA00023004"/>
    </source>
</evidence>
<dbReference type="AlphaFoldDB" id="A0A2R6NR94"/>
<evidence type="ECO:0000313" key="12">
    <source>
        <dbReference type="EMBL" id="PSR75208.1"/>
    </source>
</evidence>
<evidence type="ECO:0000256" key="11">
    <source>
        <dbReference type="ARBA" id="ARBA00023136"/>
    </source>
</evidence>
<dbReference type="EMBL" id="MLYV02000917">
    <property type="protein sequence ID" value="PSR75208.1"/>
    <property type="molecule type" value="Genomic_DNA"/>
</dbReference>
<keyword evidence="6" id="KW-0479">Metal-binding</keyword>
<evidence type="ECO:0000256" key="6">
    <source>
        <dbReference type="ARBA" id="ARBA00022723"/>
    </source>
</evidence>
<keyword evidence="9" id="KW-0408">Iron</keyword>
<keyword evidence="7" id="KW-1133">Transmembrane helix</keyword>
<evidence type="ECO:0000256" key="4">
    <source>
        <dbReference type="ARBA" id="ARBA00022617"/>
    </source>
</evidence>
<dbReference type="InterPro" id="IPR036396">
    <property type="entry name" value="Cyt_P450_sf"/>
</dbReference>
<dbReference type="GO" id="GO:0005506">
    <property type="term" value="F:iron ion binding"/>
    <property type="evidence" value="ECO:0007669"/>
    <property type="project" value="InterPro"/>
</dbReference>
<proteinExistence type="inferred from homology"/>
<evidence type="ECO:0000256" key="7">
    <source>
        <dbReference type="ARBA" id="ARBA00022989"/>
    </source>
</evidence>
<reference evidence="12 13" key="1">
    <citation type="submission" date="2018-02" db="EMBL/GenBank/DDBJ databases">
        <title>Genome sequence of the basidiomycete white-rot fungus Phlebia centrifuga.</title>
        <authorList>
            <person name="Granchi Z."/>
            <person name="Peng M."/>
            <person name="de Vries R.P."/>
            <person name="Hilden K."/>
            <person name="Makela M.R."/>
            <person name="Grigoriev I."/>
            <person name="Riley R."/>
        </authorList>
    </citation>
    <scope>NUCLEOTIDE SEQUENCE [LARGE SCALE GENOMIC DNA]</scope>
    <source>
        <strain evidence="12 13">FBCC195</strain>
    </source>
</reference>
<dbReference type="GO" id="GO:0016020">
    <property type="term" value="C:membrane"/>
    <property type="evidence" value="ECO:0007669"/>
    <property type="project" value="UniProtKB-SubCell"/>
</dbReference>
<keyword evidence="4" id="KW-0349">Heme</keyword>
<evidence type="ECO:0000256" key="3">
    <source>
        <dbReference type="ARBA" id="ARBA00010617"/>
    </source>
</evidence>
<comment type="similarity">
    <text evidence="3">Belongs to the cytochrome P450 family.</text>
</comment>
<keyword evidence="5" id="KW-0812">Transmembrane</keyword>
<evidence type="ECO:0000256" key="10">
    <source>
        <dbReference type="ARBA" id="ARBA00023033"/>
    </source>
</evidence>
<comment type="caution">
    <text evidence="12">The sequence shown here is derived from an EMBL/GenBank/DDBJ whole genome shotgun (WGS) entry which is preliminary data.</text>
</comment>
<evidence type="ECO:0000256" key="2">
    <source>
        <dbReference type="ARBA" id="ARBA00004370"/>
    </source>
</evidence>
<evidence type="ECO:0008006" key="14">
    <source>
        <dbReference type="Google" id="ProtNLM"/>
    </source>
</evidence>
<keyword evidence="11" id="KW-0472">Membrane</keyword>
<evidence type="ECO:0000256" key="5">
    <source>
        <dbReference type="ARBA" id="ARBA00022692"/>
    </source>
</evidence>